<proteinExistence type="predicted"/>
<name>A0A4Q9M431_9APHY</name>
<dbReference type="Proteomes" id="UP000292957">
    <property type="component" value="Unassembled WGS sequence"/>
</dbReference>
<evidence type="ECO:0000313" key="3">
    <source>
        <dbReference type="Proteomes" id="UP000292082"/>
    </source>
</evidence>
<dbReference type="EMBL" id="ML145312">
    <property type="protein sequence ID" value="TBU51524.1"/>
    <property type="molecule type" value="Genomic_DNA"/>
</dbReference>
<reference evidence="1 3" key="1">
    <citation type="submission" date="2019-01" db="EMBL/GenBank/DDBJ databases">
        <title>Draft genome sequences of three monokaryotic isolates of the white-rot basidiomycete fungus Dichomitus squalens.</title>
        <authorList>
            <consortium name="DOE Joint Genome Institute"/>
            <person name="Lopez S.C."/>
            <person name="Andreopoulos B."/>
            <person name="Pangilinan J."/>
            <person name="Lipzen A."/>
            <person name="Riley R."/>
            <person name="Ahrendt S."/>
            <person name="Ng V."/>
            <person name="Barry K."/>
            <person name="Daum C."/>
            <person name="Grigoriev I.V."/>
            <person name="Hilden K.S."/>
            <person name="Makela M.R."/>
            <person name="de Vries R.P."/>
        </authorList>
    </citation>
    <scope>NUCLEOTIDE SEQUENCE [LARGE SCALE GENOMIC DNA]</scope>
    <source>
        <strain evidence="2 3">CBS 464.89</strain>
        <strain evidence="1">OM18370.1</strain>
    </source>
</reference>
<gene>
    <name evidence="2" type="ORF">BD310DRAFT_1043514</name>
    <name evidence="1" type="ORF">BD311DRAFT_678118</name>
</gene>
<organism evidence="1">
    <name type="scientific">Dichomitus squalens</name>
    <dbReference type="NCBI Taxonomy" id="114155"/>
    <lineage>
        <taxon>Eukaryota</taxon>
        <taxon>Fungi</taxon>
        <taxon>Dikarya</taxon>
        <taxon>Basidiomycota</taxon>
        <taxon>Agaricomycotina</taxon>
        <taxon>Agaricomycetes</taxon>
        <taxon>Polyporales</taxon>
        <taxon>Polyporaceae</taxon>
        <taxon>Dichomitus</taxon>
    </lineage>
</organism>
<accession>A0A4Q9M431</accession>
<keyword evidence="3" id="KW-1185">Reference proteome</keyword>
<dbReference type="Proteomes" id="UP000292082">
    <property type="component" value="Unassembled WGS sequence"/>
</dbReference>
<sequence>MKLPMYVSESDYKVFASILGDFGEHRGPVRLEDFLKAMKSVGFGRHGAYELVPPPRIGRKLFNLAKGSGKPGKAISDHMQDGWKIELHNLYGWTAETFYTY</sequence>
<dbReference type="AlphaFoldDB" id="A0A4Q9M431"/>
<evidence type="ECO:0000313" key="2">
    <source>
        <dbReference type="EMBL" id="TBU51524.1"/>
    </source>
</evidence>
<protein>
    <submittedName>
        <fullName evidence="1">Uncharacterized protein</fullName>
    </submittedName>
</protein>
<evidence type="ECO:0000313" key="1">
    <source>
        <dbReference type="EMBL" id="TBU21535.1"/>
    </source>
</evidence>
<dbReference type="EMBL" id="ML143597">
    <property type="protein sequence ID" value="TBU21535.1"/>
    <property type="molecule type" value="Genomic_DNA"/>
</dbReference>
<dbReference type="OrthoDB" id="10439596at2759"/>